<dbReference type="RefSeq" id="WP_304514377.1">
    <property type="nucleotide sequence ID" value="NZ_JAOSIQ010000015.1"/>
</dbReference>
<gene>
    <name evidence="2" type="ORF">OC701_01720</name>
</gene>
<organism evidence="2 3">
    <name type="scientific">Candidatus Phytoplasma bonamiae</name>
    <dbReference type="NCBI Taxonomy" id="2982626"/>
    <lineage>
        <taxon>Bacteria</taxon>
        <taxon>Bacillati</taxon>
        <taxon>Mycoplasmatota</taxon>
        <taxon>Mollicutes</taxon>
        <taxon>Acholeplasmatales</taxon>
        <taxon>Acholeplasmataceae</taxon>
        <taxon>Candidatus Phytoplasma</taxon>
        <taxon>16SrII (Peanut WB group)</taxon>
    </lineage>
</organism>
<sequence length="60" mass="7020">MIQLIVLPRTRLTTLIGRKKLVIYGLFNGIKYLSFFQAYKDHLKSFSIKYSVLNKNLNAE</sequence>
<name>A0ABT9D418_9MOLU</name>
<feature type="transmembrane region" description="Helical" evidence="1">
    <location>
        <begin position="21"/>
        <end position="39"/>
    </location>
</feature>
<dbReference type="Proteomes" id="UP001170683">
    <property type="component" value="Unassembled WGS sequence"/>
</dbReference>
<protein>
    <submittedName>
        <fullName evidence="2">Uncharacterized protein</fullName>
    </submittedName>
</protein>
<evidence type="ECO:0000313" key="2">
    <source>
        <dbReference type="EMBL" id="MDO8064180.1"/>
    </source>
</evidence>
<keyword evidence="3" id="KW-1185">Reference proteome</keyword>
<accession>A0ABT9D418</accession>
<proteinExistence type="predicted"/>
<evidence type="ECO:0000313" key="3">
    <source>
        <dbReference type="Proteomes" id="UP001170683"/>
    </source>
</evidence>
<keyword evidence="1" id="KW-0472">Membrane</keyword>
<keyword evidence="1" id="KW-1133">Transmembrane helix</keyword>
<keyword evidence="1" id="KW-0812">Transmembrane</keyword>
<evidence type="ECO:0000256" key="1">
    <source>
        <dbReference type="SAM" id="Phobius"/>
    </source>
</evidence>
<dbReference type="EMBL" id="JAOSIQ010000015">
    <property type="protein sequence ID" value="MDO8064180.1"/>
    <property type="molecule type" value="Genomic_DNA"/>
</dbReference>
<comment type="caution">
    <text evidence="2">The sequence shown here is derived from an EMBL/GenBank/DDBJ whole genome shotgun (WGS) entry which is preliminary data.</text>
</comment>
<reference evidence="2 3" key="1">
    <citation type="journal article" date="2023" name="Int. J. Syst. Evol. Microbiol.">
        <title>The observation of taxonomic boundaries for the 16SrII and 16SrXXV phytoplasmas using genome-based delimitation.</title>
        <authorList>
            <person name="Rodrigues Jardim B."/>
            <person name="Tran-Nguyen L.T.T."/>
            <person name="Gambley C."/>
            <person name="Al-Sadi A.M."/>
            <person name="Al-Subhi A.M."/>
            <person name="Foissac X."/>
            <person name="Salar P."/>
            <person name="Cai H."/>
            <person name="Yang J.Y."/>
            <person name="Davis R."/>
            <person name="Jones L."/>
            <person name="Rodoni B."/>
            <person name="Constable F.E."/>
        </authorList>
    </citation>
    <scope>NUCLEOTIDE SEQUENCE [LARGE SCALE GENOMIC DNA]</scope>
    <source>
        <strain evidence="2">BAWM-225</strain>
    </source>
</reference>